<evidence type="ECO:0000259" key="6">
    <source>
        <dbReference type="PROSITE" id="PS00662"/>
    </source>
</evidence>
<comment type="caution">
    <text evidence="7">The sequence shown here is derived from an EMBL/GenBank/DDBJ whole genome shotgun (WGS) entry which is preliminary data.</text>
</comment>
<evidence type="ECO:0000256" key="2">
    <source>
        <dbReference type="ARBA" id="ARBA00022741"/>
    </source>
</evidence>
<dbReference type="CDD" id="cd01129">
    <property type="entry name" value="PulE-GspE-like"/>
    <property type="match status" value="1"/>
</dbReference>
<organism evidence="7 8">
    <name type="scientific">Paludisphaera mucosa</name>
    <dbReference type="NCBI Taxonomy" id="3030827"/>
    <lineage>
        <taxon>Bacteria</taxon>
        <taxon>Pseudomonadati</taxon>
        <taxon>Planctomycetota</taxon>
        <taxon>Planctomycetia</taxon>
        <taxon>Isosphaerales</taxon>
        <taxon>Isosphaeraceae</taxon>
        <taxon>Paludisphaera</taxon>
    </lineage>
</organism>
<comment type="similarity">
    <text evidence="1">Belongs to the GSP E family.</text>
</comment>
<keyword evidence="5" id="KW-0732">Signal</keyword>
<dbReference type="InterPro" id="IPR027417">
    <property type="entry name" value="P-loop_NTPase"/>
</dbReference>
<keyword evidence="8" id="KW-1185">Reference proteome</keyword>
<keyword evidence="3" id="KW-0067">ATP-binding</keyword>
<feature type="transmembrane region" description="Helical" evidence="4">
    <location>
        <begin position="48"/>
        <end position="67"/>
    </location>
</feature>
<dbReference type="PANTHER" id="PTHR30258:SF2">
    <property type="entry name" value="COMG OPERON PROTEIN 1"/>
    <property type="match status" value="1"/>
</dbReference>
<evidence type="ECO:0000313" key="7">
    <source>
        <dbReference type="EMBL" id="MDG3005309.1"/>
    </source>
</evidence>
<name>A0ABT6FCL9_9BACT</name>
<dbReference type="SUPFAM" id="SSF52540">
    <property type="entry name" value="P-loop containing nucleoside triphosphate hydrolases"/>
    <property type="match status" value="1"/>
</dbReference>
<dbReference type="Gene3D" id="3.40.50.300">
    <property type="entry name" value="P-loop containing nucleotide triphosphate hydrolases"/>
    <property type="match status" value="1"/>
</dbReference>
<dbReference type="Proteomes" id="UP001216907">
    <property type="component" value="Unassembled WGS sequence"/>
</dbReference>
<evidence type="ECO:0000256" key="5">
    <source>
        <dbReference type="SAM" id="SignalP"/>
    </source>
</evidence>
<reference evidence="7 8" key="1">
    <citation type="submission" date="2023-03" db="EMBL/GenBank/DDBJ databases">
        <title>Paludisphaera mucosa sp. nov. a novel planctomycete from northern fen.</title>
        <authorList>
            <person name="Ivanova A."/>
        </authorList>
    </citation>
    <scope>NUCLEOTIDE SEQUENCE [LARGE SCALE GENOMIC DNA]</scope>
    <source>
        <strain evidence="7 8">Pla2</strain>
    </source>
</reference>
<evidence type="ECO:0000256" key="1">
    <source>
        <dbReference type="ARBA" id="ARBA00006611"/>
    </source>
</evidence>
<keyword evidence="4" id="KW-0812">Transmembrane</keyword>
<evidence type="ECO:0000256" key="4">
    <source>
        <dbReference type="SAM" id="Phobius"/>
    </source>
</evidence>
<protein>
    <submittedName>
        <fullName evidence="7">GspE/PulE family protein</fullName>
    </submittedName>
</protein>
<keyword evidence="2" id="KW-0547">Nucleotide-binding</keyword>
<dbReference type="Pfam" id="PF00437">
    <property type="entry name" value="T2SSE"/>
    <property type="match status" value="1"/>
</dbReference>
<dbReference type="RefSeq" id="WP_277861654.1">
    <property type="nucleotide sequence ID" value="NZ_JARRAG010000002.1"/>
</dbReference>
<keyword evidence="4" id="KW-0472">Membrane</keyword>
<feature type="domain" description="Bacterial type II secretion system protein E" evidence="6">
    <location>
        <begin position="405"/>
        <end position="419"/>
    </location>
</feature>
<gene>
    <name evidence="7" type="ORF">PZE19_16080</name>
</gene>
<dbReference type="Gene3D" id="3.30.450.90">
    <property type="match status" value="1"/>
</dbReference>
<sequence>MIRPSLVLATFLIGTLGVATGADAAEAFTGLLAQAAAAETVVAVPRGPGFYLNLYKFVPVVLIYLLWTWTTDWVEHDGKLLNNPKTETWNCVVFFSGVLGLAMVFSIPIYPIGVTLLLLAYFIPILTYVFIRNQTVADDQKVLTPYHLGEVTNDVLAKLGMRPLFNRNMGSVDRAGPPITFIGKSSGSAGKEDPSRLRQAEESRSFMAAKELVYDAVLRRATDIHLEPTADQLSVRYRIDGILHSAEPFDRPTGDAVINVFKVLSAMDISEKRKPQDGSFGAKLQARDLDFRVATSGSKAGEKLVMRILDNSSGVTKLEDLGMRGKLIEQVKSLVTQPHGMFLSCGPTGSGKSTTLYAALREIDRYQRNIITVEDPIEYHLDNITQMEVNTKSGQTFATSLRSILRQDPDVIMIGEIRDQETANIACQAANTGHMVFSTVHSNDAVTALFRLLDLGVEPFMIASALSAVLGQRLVRLLCEQCKEPYKPKPEFLKKANLPADKVDVFYRRPENPEQVCPQCGGTGYFGRAGIFELLVLTEPIRDMLRENPSLTKIKAEARRGGMIYLQEDGLRQVIQGRTSIEELLRVVK</sequence>
<feature type="signal peptide" evidence="5">
    <location>
        <begin position="1"/>
        <end position="24"/>
    </location>
</feature>
<feature type="chain" id="PRO_5045093591" evidence="5">
    <location>
        <begin position="25"/>
        <end position="589"/>
    </location>
</feature>
<feature type="transmembrane region" description="Helical" evidence="4">
    <location>
        <begin position="88"/>
        <end position="106"/>
    </location>
</feature>
<evidence type="ECO:0000256" key="3">
    <source>
        <dbReference type="ARBA" id="ARBA00022840"/>
    </source>
</evidence>
<dbReference type="PROSITE" id="PS00662">
    <property type="entry name" value="T2SP_E"/>
    <property type="match status" value="1"/>
</dbReference>
<proteinExistence type="inferred from homology"/>
<evidence type="ECO:0000313" key="8">
    <source>
        <dbReference type="Proteomes" id="UP001216907"/>
    </source>
</evidence>
<dbReference type="PANTHER" id="PTHR30258">
    <property type="entry name" value="TYPE II SECRETION SYSTEM PROTEIN GSPE-RELATED"/>
    <property type="match status" value="1"/>
</dbReference>
<accession>A0ABT6FCL9</accession>
<keyword evidence="4" id="KW-1133">Transmembrane helix</keyword>
<dbReference type="EMBL" id="JARRAG010000002">
    <property type="protein sequence ID" value="MDG3005309.1"/>
    <property type="molecule type" value="Genomic_DNA"/>
</dbReference>
<dbReference type="InterPro" id="IPR001482">
    <property type="entry name" value="T2SS/T4SS_dom"/>
</dbReference>